<organism evidence="2 3">
    <name type="scientific">Litorilituus sediminis</name>
    <dbReference type="NCBI Taxonomy" id="718192"/>
    <lineage>
        <taxon>Bacteria</taxon>
        <taxon>Pseudomonadati</taxon>
        <taxon>Pseudomonadota</taxon>
        <taxon>Gammaproteobacteria</taxon>
        <taxon>Alteromonadales</taxon>
        <taxon>Colwelliaceae</taxon>
        <taxon>Litorilituus</taxon>
    </lineage>
</organism>
<dbReference type="SUPFAM" id="SSF53850">
    <property type="entry name" value="Periplasmic binding protein-like II"/>
    <property type="match status" value="1"/>
</dbReference>
<dbReference type="Proteomes" id="UP000290244">
    <property type="component" value="Chromosome"/>
</dbReference>
<evidence type="ECO:0000313" key="2">
    <source>
        <dbReference type="EMBL" id="QBG36885.1"/>
    </source>
</evidence>
<dbReference type="Gene3D" id="3.40.190.10">
    <property type="entry name" value="Periplasmic binding protein-like II"/>
    <property type="match status" value="2"/>
</dbReference>
<feature type="transmembrane region" description="Helical" evidence="1">
    <location>
        <begin position="25"/>
        <end position="44"/>
    </location>
</feature>
<keyword evidence="3" id="KW-1185">Reference proteome</keyword>
<gene>
    <name evidence="2" type="ORF">EMK97_14735</name>
</gene>
<accession>A0A4P6PB30</accession>
<dbReference type="OrthoDB" id="6300773at2"/>
<keyword evidence="1" id="KW-0812">Transmembrane</keyword>
<keyword evidence="1" id="KW-1133">Transmembrane helix</keyword>
<proteinExistence type="predicted"/>
<dbReference type="RefSeq" id="WP_130603464.1">
    <property type="nucleotide sequence ID" value="NZ_CP034759.1"/>
</dbReference>
<dbReference type="KEGG" id="lsd:EMK97_14735"/>
<dbReference type="AlphaFoldDB" id="A0A4P6PB30"/>
<evidence type="ECO:0000313" key="3">
    <source>
        <dbReference type="Proteomes" id="UP000290244"/>
    </source>
</evidence>
<evidence type="ECO:0008006" key="4">
    <source>
        <dbReference type="Google" id="ProtNLM"/>
    </source>
</evidence>
<protein>
    <recommendedName>
        <fullName evidence="4">Transporter substrate-binding domain-containing protein</fullName>
    </recommendedName>
</protein>
<keyword evidence="1" id="KW-0472">Membrane</keyword>
<name>A0A4P6PB30_9GAMM</name>
<reference evidence="2 3" key="1">
    <citation type="submission" date="2018-12" db="EMBL/GenBank/DDBJ databases">
        <title>Complete genome of Litorilituus sediminis.</title>
        <authorList>
            <person name="Liu A."/>
            <person name="Rong J."/>
        </authorList>
    </citation>
    <scope>NUCLEOTIDE SEQUENCE [LARGE SCALE GENOMIC DNA]</scope>
    <source>
        <strain evidence="2 3">JCM 17549</strain>
    </source>
</reference>
<evidence type="ECO:0000256" key="1">
    <source>
        <dbReference type="SAM" id="Phobius"/>
    </source>
</evidence>
<dbReference type="EMBL" id="CP034759">
    <property type="protein sequence ID" value="QBG36885.1"/>
    <property type="molecule type" value="Genomic_DNA"/>
</dbReference>
<sequence>MIDKLIVCAKIKLTTLFKLIKNMHYILRLFIYLLSMLPINLIAMDINISAAHWPNYTEQDGKGIYLELISAVYPDDKLTFDISSFARAKRLFNQNKSDILVGVYMDDKNELKQVLYPKFHIDIDAPIIAIYNPLFNNITTKDDIQFKTVSWYEEYSFNKYLPNNITQYLFKDLDTAFSLLEKGRTDVVVDYRHNLKEKQLAIFKTITLTSNKQLFIVFKDNKKGHELSRQFEIAMPRLKSSGFLQELYGANYHLAKFRCISSSNCQ</sequence>